<protein>
    <submittedName>
        <fullName evidence="6">Transcriptional regulator, IclR family</fullName>
    </submittedName>
</protein>
<evidence type="ECO:0000313" key="7">
    <source>
        <dbReference type="Proteomes" id="UP000198531"/>
    </source>
</evidence>
<evidence type="ECO:0000259" key="5">
    <source>
        <dbReference type="PROSITE" id="PS51078"/>
    </source>
</evidence>
<dbReference type="Pfam" id="PF01614">
    <property type="entry name" value="IclR_C"/>
    <property type="match status" value="1"/>
</dbReference>
<sequence>MPEKTRRTVGAVRTTCEILNVLQDRRQAGVTEISEEVGLAKGAVHRHLTTLTECEYVVNEDGQYRLSLRYLDMANQVKEMVGNYDVIVNELQNLAEDLGEIAQFATEEHGWVTYVYKANSESGIQTASSAGKREYMHSTSLGKAMLAEMDEDRVNEILNKNGMPQKSDKTVASREELFDVLEQVRERGYAVDNEENIRGLRCVGTPLIDPETGVFGAVSVSGPISRITEDRIEGEIVNALTRTTNVIEINSKFA</sequence>
<dbReference type="GO" id="GO:0045892">
    <property type="term" value="P:negative regulation of DNA-templated transcription"/>
    <property type="evidence" value="ECO:0007669"/>
    <property type="project" value="TreeGrafter"/>
</dbReference>
<dbReference type="PROSITE" id="PS51078">
    <property type="entry name" value="ICLR_ED"/>
    <property type="match status" value="1"/>
</dbReference>
<dbReference type="InterPro" id="IPR005471">
    <property type="entry name" value="Tscrpt_reg_IclR_N"/>
</dbReference>
<evidence type="ECO:0000259" key="4">
    <source>
        <dbReference type="PROSITE" id="PS51077"/>
    </source>
</evidence>
<keyword evidence="2" id="KW-0238">DNA-binding</keyword>
<dbReference type="Gene3D" id="1.10.10.10">
    <property type="entry name" value="Winged helix-like DNA-binding domain superfamily/Winged helix DNA-binding domain"/>
    <property type="match status" value="1"/>
</dbReference>
<dbReference type="InterPro" id="IPR014757">
    <property type="entry name" value="Tscrpt_reg_IclR_C"/>
</dbReference>
<evidence type="ECO:0000256" key="1">
    <source>
        <dbReference type="ARBA" id="ARBA00023015"/>
    </source>
</evidence>
<reference evidence="7" key="1">
    <citation type="submission" date="2016-10" db="EMBL/GenBank/DDBJ databases">
        <authorList>
            <person name="Varghese N."/>
            <person name="Submissions S."/>
        </authorList>
    </citation>
    <scope>NUCLEOTIDE SEQUENCE [LARGE SCALE GENOMIC DNA]</scope>
    <source>
        <strain evidence="7">CGMCC 1.7736</strain>
    </source>
</reference>
<dbReference type="PROSITE" id="PS51077">
    <property type="entry name" value="HTH_ICLR"/>
    <property type="match status" value="1"/>
</dbReference>
<feature type="domain" description="IclR-ED" evidence="5">
    <location>
        <begin position="69"/>
        <end position="254"/>
    </location>
</feature>
<dbReference type="InterPro" id="IPR029016">
    <property type="entry name" value="GAF-like_dom_sf"/>
</dbReference>
<dbReference type="SUPFAM" id="SSF46785">
    <property type="entry name" value="Winged helix' DNA-binding domain"/>
    <property type="match status" value="1"/>
</dbReference>
<gene>
    <name evidence="6" type="ORF">SAMN04487947_3135</name>
</gene>
<evidence type="ECO:0000256" key="2">
    <source>
        <dbReference type="ARBA" id="ARBA00023125"/>
    </source>
</evidence>
<dbReference type="Proteomes" id="UP000198531">
    <property type="component" value="Unassembled WGS sequence"/>
</dbReference>
<dbReference type="GO" id="GO:0003677">
    <property type="term" value="F:DNA binding"/>
    <property type="evidence" value="ECO:0007669"/>
    <property type="project" value="UniProtKB-KW"/>
</dbReference>
<dbReference type="GO" id="GO:0003700">
    <property type="term" value="F:DNA-binding transcription factor activity"/>
    <property type="evidence" value="ECO:0007669"/>
    <property type="project" value="TreeGrafter"/>
</dbReference>
<feature type="domain" description="HTH iclR-type" evidence="4">
    <location>
        <begin position="9"/>
        <end position="68"/>
    </location>
</feature>
<keyword evidence="3" id="KW-0804">Transcription</keyword>
<dbReference type="SUPFAM" id="SSF55781">
    <property type="entry name" value="GAF domain-like"/>
    <property type="match status" value="1"/>
</dbReference>
<evidence type="ECO:0000256" key="3">
    <source>
        <dbReference type="ARBA" id="ARBA00023163"/>
    </source>
</evidence>
<dbReference type="PANTHER" id="PTHR30136:SF35">
    <property type="entry name" value="HTH-TYPE TRANSCRIPTIONAL REGULATOR RV1719"/>
    <property type="match status" value="1"/>
</dbReference>
<dbReference type="InterPro" id="IPR050707">
    <property type="entry name" value="HTH_MetabolicPath_Reg"/>
</dbReference>
<dbReference type="RefSeq" id="WP_089809345.1">
    <property type="nucleotide sequence ID" value="NZ_FOYT01000003.1"/>
</dbReference>
<dbReference type="OrthoDB" id="14763at2157"/>
<dbReference type="AlphaFoldDB" id="A0A1I6IF88"/>
<keyword evidence="1" id="KW-0805">Transcription regulation</keyword>
<dbReference type="PANTHER" id="PTHR30136">
    <property type="entry name" value="HELIX-TURN-HELIX TRANSCRIPTIONAL REGULATOR, ICLR FAMILY"/>
    <property type="match status" value="1"/>
</dbReference>
<proteinExistence type="predicted"/>
<name>A0A1I6IF88_9EURY</name>
<accession>A0A1I6IF88</accession>
<evidence type="ECO:0000313" key="6">
    <source>
        <dbReference type="EMBL" id="SFR65447.1"/>
    </source>
</evidence>
<keyword evidence="7" id="KW-1185">Reference proteome</keyword>
<organism evidence="6 7">
    <name type="scientific">Halogeometricum rufum</name>
    <dbReference type="NCBI Taxonomy" id="553469"/>
    <lineage>
        <taxon>Archaea</taxon>
        <taxon>Methanobacteriati</taxon>
        <taxon>Methanobacteriota</taxon>
        <taxon>Stenosarchaea group</taxon>
        <taxon>Halobacteria</taxon>
        <taxon>Halobacteriales</taxon>
        <taxon>Haloferacaceae</taxon>
        <taxon>Halogeometricum</taxon>
    </lineage>
</organism>
<dbReference type="CDD" id="cd00090">
    <property type="entry name" value="HTH_ARSR"/>
    <property type="match status" value="1"/>
</dbReference>
<dbReference type="EMBL" id="FOYT01000003">
    <property type="protein sequence ID" value="SFR65447.1"/>
    <property type="molecule type" value="Genomic_DNA"/>
</dbReference>
<dbReference type="InterPro" id="IPR011991">
    <property type="entry name" value="ArsR-like_HTH"/>
</dbReference>
<dbReference type="InterPro" id="IPR036390">
    <property type="entry name" value="WH_DNA-bd_sf"/>
</dbReference>
<dbReference type="Pfam" id="PF09339">
    <property type="entry name" value="HTH_IclR"/>
    <property type="match status" value="1"/>
</dbReference>
<dbReference type="InterPro" id="IPR036388">
    <property type="entry name" value="WH-like_DNA-bd_sf"/>
</dbReference>
<dbReference type="SMART" id="SM00346">
    <property type="entry name" value="HTH_ICLR"/>
    <property type="match status" value="1"/>
</dbReference>
<dbReference type="Gene3D" id="3.30.450.40">
    <property type="match status" value="1"/>
</dbReference>